<dbReference type="InterPro" id="IPR053793">
    <property type="entry name" value="PB1-like"/>
</dbReference>
<dbReference type="SMART" id="SM00666">
    <property type="entry name" value="PB1"/>
    <property type="match status" value="1"/>
</dbReference>
<dbReference type="PROSITE" id="PS51745">
    <property type="entry name" value="PB1"/>
    <property type="match status" value="1"/>
</dbReference>
<feature type="domain" description="PB1" evidence="2">
    <location>
        <begin position="18"/>
        <end position="101"/>
    </location>
</feature>
<keyword evidence="4" id="KW-1185">Reference proteome</keyword>
<dbReference type="PANTHER" id="PTHR15335">
    <property type="entry name" value="PROTEIN TFG"/>
    <property type="match status" value="1"/>
</dbReference>
<dbReference type="GO" id="GO:0042802">
    <property type="term" value="F:identical protein binding"/>
    <property type="evidence" value="ECO:0007669"/>
    <property type="project" value="InterPro"/>
</dbReference>
<dbReference type="PANTHER" id="PTHR15335:SF7">
    <property type="entry name" value="PROTEIN TFG"/>
    <property type="match status" value="1"/>
</dbReference>
<dbReference type="AlphaFoldDB" id="A0AA35WQ87"/>
<evidence type="ECO:0000256" key="1">
    <source>
        <dbReference type="SAM" id="MobiDB-lite"/>
    </source>
</evidence>
<dbReference type="InterPro" id="IPR034857">
    <property type="entry name" value="PB1_TFG"/>
</dbReference>
<gene>
    <name evidence="3" type="ORF">GBAR_LOCUS14569</name>
</gene>
<sequence length="175" mass="19418">MSAKDNAFSFLPMDLSGKLIIKARLGEDIRMVPIFNEDITYDELLLMLQRVFKGRLSPTDDVTLKYKDEDGDLVTIAESSDLNLAKQLSRVLKINVFIHGREPLPTLDSHEVQEVRRELCVIRDKVNTILDSLDGKSGGTTRGARGGSTLSQPQPSSSTTQPEPTSTKMKGKQRS</sequence>
<feature type="region of interest" description="Disordered" evidence="1">
    <location>
        <begin position="132"/>
        <end position="175"/>
    </location>
</feature>
<dbReference type="EMBL" id="CASHTH010002127">
    <property type="protein sequence ID" value="CAI8025181.1"/>
    <property type="molecule type" value="Genomic_DNA"/>
</dbReference>
<protein>
    <submittedName>
        <fullName evidence="3">Protein TFG</fullName>
    </submittedName>
</protein>
<dbReference type="GO" id="GO:0048208">
    <property type="term" value="P:COPII vesicle coating"/>
    <property type="evidence" value="ECO:0007669"/>
    <property type="project" value="InterPro"/>
</dbReference>
<dbReference type="Pfam" id="PF00564">
    <property type="entry name" value="PB1"/>
    <property type="match status" value="1"/>
</dbReference>
<proteinExistence type="predicted"/>
<feature type="compositionally biased region" description="Low complexity" evidence="1">
    <location>
        <begin position="147"/>
        <end position="167"/>
    </location>
</feature>
<feature type="compositionally biased region" description="Gly residues" evidence="1">
    <location>
        <begin position="136"/>
        <end position="146"/>
    </location>
</feature>
<accession>A0AA35WQ87</accession>
<dbReference type="SUPFAM" id="SSF54277">
    <property type="entry name" value="CAD &amp; PB1 domains"/>
    <property type="match status" value="1"/>
</dbReference>
<evidence type="ECO:0000313" key="3">
    <source>
        <dbReference type="EMBL" id="CAI8025181.1"/>
    </source>
</evidence>
<reference evidence="3" key="1">
    <citation type="submission" date="2023-03" db="EMBL/GenBank/DDBJ databases">
        <authorList>
            <person name="Steffen K."/>
            <person name="Cardenas P."/>
        </authorList>
    </citation>
    <scope>NUCLEOTIDE SEQUENCE</scope>
</reference>
<evidence type="ECO:0000259" key="2">
    <source>
        <dbReference type="PROSITE" id="PS51745"/>
    </source>
</evidence>
<name>A0AA35WQ87_GEOBA</name>
<comment type="caution">
    <text evidence="3">The sequence shown here is derived from an EMBL/GenBank/DDBJ whole genome shotgun (WGS) entry which is preliminary data.</text>
</comment>
<dbReference type="InterPro" id="IPR000270">
    <property type="entry name" value="PB1_dom"/>
</dbReference>
<dbReference type="CDD" id="cd06401">
    <property type="entry name" value="PB1_TFG"/>
    <property type="match status" value="1"/>
</dbReference>
<dbReference type="Proteomes" id="UP001174909">
    <property type="component" value="Unassembled WGS sequence"/>
</dbReference>
<dbReference type="Gene3D" id="3.10.20.90">
    <property type="entry name" value="Phosphatidylinositol 3-kinase Catalytic Subunit, Chain A, domain 1"/>
    <property type="match status" value="1"/>
</dbReference>
<organism evidence="3 4">
    <name type="scientific">Geodia barretti</name>
    <name type="common">Barrett's horny sponge</name>
    <dbReference type="NCBI Taxonomy" id="519541"/>
    <lineage>
        <taxon>Eukaryota</taxon>
        <taxon>Metazoa</taxon>
        <taxon>Porifera</taxon>
        <taxon>Demospongiae</taxon>
        <taxon>Heteroscleromorpha</taxon>
        <taxon>Tetractinellida</taxon>
        <taxon>Astrophorina</taxon>
        <taxon>Geodiidae</taxon>
        <taxon>Geodia</taxon>
    </lineage>
</organism>
<dbReference type="GO" id="GO:0070971">
    <property type="term" value="C:endoplasmic reticulum exit site"/>
    <property type="evidence" value="ECO:0007669"/>
    <property type="project" value="TreeGrafter"/>
</dbReference>
<evidence type="ECO:0000313" key="4">
    <source>
        <dbReference type="Proteomes" id="UP001174909"/>
    </source>
</evidence>
<dbReference type="InterPro" id="IPR033512">
    <property type="entry name" value="TFG"/>
</dbReference>